<comment type="similarity">
    <text evidence="1">Belongs to the peptidase C1 family.</text>
</comment>
<evidence type="ECO:0000256" key="1">
    <source>
        <dbReference type="ARBA" id="ARBA00008455"/>
    </source>
</evidence>
<feature type="non-terminal residue" evidence="4">
    <location>
        <position position="68"/>
    </location>
</feature>
<dbReference type="InterPro" id="IPR025661">
    <property type="entry name" value="Pept_asp_AS"/>
</dbReference>
<organism evidence="4 5">
    <name type="scientific">Leptotrombidium deliense</name>
    <dbReference type="NCBI Taxonomy" id="299467"/>
    <lineage>
        <taxon>Eukaryota</taxon>
        <taxon>Metazoa</taxon>
        <taxon>Ecdysozoa</taxon>
        <taxon>Arthropoda</taxon>
        <taxon>Chelicerata</taxon>
        <taxon>Arachnida</taxon>
        <taxon>Acari</taxon>
        <taxon>Acariformes</taxon>
        <taxon>Trombidiformes</taxon>
        <taxon>Prostigmata</taxon>
        <taxon>Anystina</taxon>
        <taxon>Parasitengona</taxon>
        <taxon>Trombiculoidea</taxon>
        <taxon>Trombiculidae</taxon>
        <taxon>Leptotrombidium</taxon>
    </lineage>
</organism>
<dbReference type="PANTHER" id="PTHR12411">
    <property type="entry name" value="CYSTEINE PROTEASE FAMILY C1-RELATED"/>
    <property type="match status" value="1"/>
</dbReference>
<evidence type="ECO:0000313" key="4">
    <source>
        <dbReference type="EMBL" id="RWS20902.1"/>
    </source>
</evidence>
<dbReference type="EMBL" id="NCKV01014829">
    <property type="protein sequence ID" value="RWS20902.1"/>
    <property type="molecule type" value="Genomic_DNA"/>
</dbReference>
<feature type="domain" description="Peptidase C1A papain C-terminal" evidence="3">
    <location>
        <begin position="1"/>
        <end position="66"/>
    </location>
</feature>
<dbReference type="STRING" id="299467.A0A443S024"/>
<feature type="non-terminal residue" evidence="4">
    <location>
        <position position="1"/>
    </location>
</feature>
<reference evidence="4 5" key="1">
    <citation type="journal article" date="2018" name="Gigascience">
        <title>Genomes of trombidid mites reveal novel predicted allergens and laterally-transferred genes associated with secondary metabolism.</title>
        <authorList>
            <person name="Dong X."/>
            <person name="Chaisiri K."/>
            <person name="Xia D."/>
            <person name="Armstrong S.D."/>
            <person name="Fang Y."/>
            <person name="Donnelly M.J."/>
            <person name="Kadowaki T."/>
            <person name="McGarry J.W."/>
            <person name="Darby A.C."/>
            <person name="Makepeace B.L."/>
        </authorList>
    </citation>
    <scope>NUCLEOTIDE SEQUENCE [LARGE SCALE GENOMIC DNA]</scope>
    <source>
        <strain evidence="4">UoL-UT</strain>
    </source>
</reference>
<dbReference type="PROSITE" id="PS00639">
    <property type="entry name" value="THIOL_PROTEASE_HIS"/>
    <property type="match status" value="1"/>
</dbReference>
<accession>A0A443S024</accession>
<evidence type="ECO:0000256" key="2">
    <source>
        <dbReference type="ARBA" id="ARBA00023157"/>
    </source>
</evidence>
<dbReference type="PROSITE" id="PS00640">
    <property type="entry name" value="THIOL_PROTEASE_ASN"/>
    <property type="match status" value="1"/>
</dbReference>
<keyword evidence="5" id="KW-1185">Reference proteome</keyword>
<gene>
    <name evidence="4" type="ORF">B4U80_02607</name>
</gene>
<dbReference type="Gene3D" id="3.90.70.10">
    <property type="entry name" value="Cysteine proteinases"/>
    <property type="match status" value="1"/>
</dbReference>
<dbReference type="SUPFAM" id="SSF54001">
    <property type="entry name" value="Cysteine proteinases"/>
    <property type="match status" value="1"/>
</dbReference>
<dbReference type="OrthoDB" id="65740at2759"/>
<dbReference type="VEuPathDB" id="VectorBase:LDEU011138"/>
<comment type="caution">
    <text evidence="4">The sequence shown here is derived from an EMBL/GenBank/DDBJ whole genome shotgun (WGS) entry which is preliminary data.</text>
</comment>
<keyword evidence="2" id="KW-1015">Disulfide bond</keyword>
<dbReference type="AlphaFoldDB" id="A0A443S024"/>
<evidence type="ECO:0000259" key="3">
    <source>
        <dbReference type="Pfam" id="PF00112"/>
    </source>
</evidence>
<dbReference type="Pfam" id="PF00112">
    <property type="entry name" value="Peptidase_C1"/>
    <property type="match status" value="1"/>
</dbReference>
<dbReference type="Proteomes" id="UP000288716">
    <property type="component" value="Unassembled WGS sequence"/>
</dbReference>
<name>A0A443S024_9ACAR</name>
<dbReference type="InterPro" id="IPR038765">
    <property type="entry name" value="Papain-like_cys_pep_sf"/>
</dbReference>
<dbReference type="InterPro" id="IPR000668">
    <property type="entry name" value="Peptidase_C1A_C"/>
</dbReference>
<dbReference type="InterPro" id="IPR025660">
    <property type="entry name" value="Pept_his_AS"/>
</dbReference>
<dbReference type="GO" id="GO:0008234">
    <property type="term" value="F:cysteine-type peptidase activity"/>
    <property type="evidence" value="ECO:0007669"/>
    <property type="project" value="InterPro"/>
</dbReference>
<dbReference type="GO" id="GO:0006508">
    <property type="term" value="P:proteolysis"/>
    <property type="evidence" value="ECO:0007669"/>
    <property type="project" value="InterPro"/>
</dbReference>
<evidence type="ECO:0000313" key="5">
    <source>
        <dbReference type="Proteomes" id="UP000288716"/>
    </source>
</evidence>
<proteinExistence type="inferred from homology"/>
<sequence>HGVYDDSHCGKNLDHGVTVVGYGTENGKDYWLVKNSWGTSWGDEGYIKMRRNKHDQCGIALSASYPLV</sequence>
<dbReference type="InterPro" id="IPR013128">
    <property type="entry name" value="Peptidase_C1A"/>
</dbReference>
<protein>
    <submittedName>
        <fullName evidence="4">Cathepsin L protein-like protein</fullName>
    </submittedName>
</protein>